<accession>A0A7W9L9N2</accession>
<dbReference type="RefSeq" id="WP_185069439.1">
    <property type="nucleotide sequence ID" value="NZ_JACHMB010000001.1"/>
</dbReference>
<sequence>MSTDENTSEIDSQPPAAARRPGRRGEPPPKPKPAGMQALEQALSRAGKELKDILSVRP</sequence>
<proteinExistence type="predicted"/>
<gene>
    <name evidence="2" type="ORF">HD596_002566</name>
</gene>
<evidence type="ECO:0000313" key="3">
    <source>
        <dbReference type="Proteomes" id="UP000579153"/>
    </source>
</evidence>
<evidence type="ECO:0000313" key="2">
    <source>
        <dbReference type="EMBL" id="MBB5775810.1"/>
    </source>
</evidence>
<organism evidence="2 3">
    <name type="scientific">Nonomuraea jabiensis</name>
    <dbReference type="NCBI Taxonomy" id="882448"/>
    <lineage>
        <taxon>Bacteria</taxon>
        <taxon>Bacillati</taxon>
        <taxon>Actinomycetota</taxon>
        <taxon>Actinomycetes</taxon>
        <taxon>Streptosporangiales</taxon>
        <taxon>Streptosporangiaceae</taxon>
        <taxon>Nonomuraea</taxon>
    </lineage>
</organism>
<dbReference type="Proteomes" id="UP000579153">
    <property type="component" value="Unassembled WGS sequence"/>
</dbReference>
<evidence type="ECO:0000256" key="1">
    <source>
        <dbReference type="SAM" id="MobiDB-lite"/>
    </source>
</evidence>
<feature type="compositionally biased region" description="Polar residues" evidence="1">
    <location>
        <begin position="1"/>
        <end position="11"/>
    </location>
</feature>
<dbReference type="EMBL" id="JACHMB010000001">
    <property type="protein sequence ID" value="MBB5775810.1"/>
    <property type="molecule type" value="Genomic_DNA"/>
</dbReference>
<keyword evidence="3" id="KW-1185">Reference proteome</keyword>
<protein>
    <submittedName>
        <fullName evidence="2">Uncharacterized protein</fullName>
    </submittedName>
</protein>
<comment type="caution">
    <text evidence="2">The sequence shown here is derived from an EMBL/GenBank/DDBJ whole genome shotgun (WGS) entry which is preliminary data.</text>
</comment>
<feature type="region of interest" description="Disordered" evidence="1">
    <location>
        <begin position="1"/>
        <end position="36"/>
    </location>
</feature>
<reference evidence="2 3" key="1">
    <citation type="submission" date="2020-08" db="EMBL/GenBank/DDBJ databases">
        <title>Sequencing the genomes of 1000 actinobacteria strains.</title>
        <authorList>
            <person name="Klenk H.-P."/>
        </authorList>
    </citation>
    <scope>NUCLEOTIDE SEQUENCE [LARGE SCALE GENOMIC DNA]</scope>
    <source>
        <strain evidence="2 3">DSM 45507</strain>
    </source>
</reference>
<name>A0A7W9L9N2_9ACTN</name>
<dbReference type="AlphaFoldDB" id="A0A7W9L9N2"/>